<feature type="domain" description="Alpha/beta hydrolase fold-3" evidence="3">
    <location>
        <begin position="129"/>
        <end position="328"/>
    </location>
</feature>
<accession>A0ABY7U580</accession>
<proteinExistence type="predicted"/>
<sequence length="356" mass="36885">MTKIAGWAVAAAITLVGLVALPAGSNAASFFLSVVLPTLAPWLAAAALGIAGLALWRNKKALALLAAAGAVLPVWAIAGQYVGASRAGVSLNLARAMAPGSMEASTPPQTVHGMQVYGAEAGKAKPIIFNVHGGGWKDDAEMPATLEELARAGFVVVRPTYPLADAEHPTFDAAPAALADAYRWVSEHPHEVGGDAGQIYVFGDSAGGGLGLNLAYRVAQGLDAGSTPRAVVALYPTVDLEAVEGVKSLGAFQAVRDYLGGSSAEHPERYREQDTATWLSPEAPPTLIIQGGRDTFVPPDSVRRFVDQARETGVDIDYVSVPAANHAFDVAARGSLGQQLVEKATARFFAGHEAAD</sequence>
<dbReference type="Gene3D" id="3.40.50.1820">
    <property type="entry name" value="alpha/beta hydrolase"/>
    <property type="match status" value="1"/>
</dbReference>
<dbReference type="Proteomes" id="UP001220064">
    <property type="component" value="Chromosome"/>
</dbReference>
<evidence type="ECO:0000259" key="3">
    <source>
        <dbReference type="Pfam" id="PF07859"/>
    </source>
</evidence>
<reference evidence="4 5" key="1">
    <citation type="submission" date="2020-10" db="EMBL/GenBank/DDBJ databases">
        <title>Complete genome sequence of Corynebacterium massiliense DSM 45435, type strain of Corynebacterium massiliense.</title>
        <authorList>
            <person name="Busche T."/>
            <person name="Kalinowski J."/>
            <person name="Ruckert C."/>
        </authorList>
    </citation>
    <scope>NUCLEOTIDE SEQUENCE [LARGE SCALE GENOMIC DNA]</scope>
    <source>
        <strain evidence="4 5">DSM 45435</strain>
    </source>
</reference>
<name>A0ABY7U580_9CORY</name>
<evidence type="ECO:0000256" key="1">
    <source>
        <dbReference type="ARBA" id="ARBA00022801"/>
    </source>
</evidence>
<keyword evidence="1 4" id="KW-0378">Hydrolase</keyword>
<dbReference type="InterPro" id="IPR013094">
    <property type="entry name" value="AB_hydrolase_3"/>
</dbReference>
<dbReference type="RefSeq" id="WP_022863159.1">
    <property type="nucleotide sequence ID" value="NZ_ATVG01000007.1"/>
</dbReference>
<feature type="transmembrane region" description="Helical" evidence="2">
    <location>
        <begin position="30"/>
        <end position="55"/>
    </location>
</feature>
<dbReference type="EMBL" id="CP063189">
    <property type="protein sequence ID" value="WCZ31541.1"/>
    <property type="molecule type" value="Genomic_DNA"/>
</dbReference>
<evidence type="ECO:0000313" key="4">
    <source>
        <dbReference type="EMBL" id="WCZ31541.1"/>
    </source>
</evidence>
<keyword evidence="5" id="KW-1185">Reference proteome</keyword>
<organism evidence="4 5">
    <name type="scientific">Corynebacterium massiliense DSM 45435</name>
    <dbReference type="NCBI Taxonomy" id="1121364"/>
    <lineage>
        <taxon>Bacteria</taxon>
        <taxon>Bacillati</taxon>
        <taxon>Actinomycetota</taxon>
        <taxon>Actinomycetes</taxon>
        <taxon>Mycobacteriales</taxon>
        <taxon>Corynebacteriaceae</taxon>
        <taxon>Corynebacterium</taxon>
    </lineage>
</organism>
<keyword evidence="2" id="KW-0472">Membrane</keyword>
<dbReference type="InterPro" id="IPR050300">
    <property type="entry name" value="GDXG_lipolytic_enzyme"/>
</dbReference>
<evidence type="ECO:0000313" key="5">
    <source>
        <dbReference type="Proteomes" id="UP001220064"/>
    </source>
</evidence>
<keyword evidence="2" id="KW-1133">Transmembrane helix</keyword>
<keyword evidence="2" id="KW-0812">Transmembrane</keyword>
<dbReference type="SUPFAM" id="SSF53474">
    <property type="entry name" value="alpha/beta-Hydrolases"/>
    <property type="match status" value="1"/>
</dbReference>
<protein>
    <submittedName>
        <fullName evidence="4">Carboxylesterase NlhH</fullName>
        <ecNumber evidence="4">3.1.1.1</ecNumber>
    </submittedName>
</protein>
<dbReference type="EC" id="3.1.1.1" evidence="4"/>
<dbReference type="InterPro" id="IPR029058">
    <property type="entry name" value="AB_hydrolase_fold"/>
</dbReference>
<dbReference type="PANTHER" id="PTHR48081">
    <property type="entry name" value="AB HYDROLASE SUPERFAMILY PROTEIN C4A8.06C"/>
    <property type="match status" value="1"/>
</dbReference>
<evidence type="ECO:0000256" key="2">
    <source>
        <dbReference type="SAM" id="Phobius"/>
    </source>
</evidence>
<dbReference type="GO" id="GO:0106435">
    <property type="term" value="F:carboxylesterase activity"/>
    <property type="evidence" value="ECO:0007669"/>
    <property type="project" value="UniProtKB-EC"/>
</dbReference>
<feature type="transmembrane region" description="Helical" evidence="2">
    <location>
        <begin position="62"/>
        <end position="82"/>
    </location>
</feature>
<gene>
    <name evidence="4" type="primary">nlhH</name>
    <name evidence="4" type="ORF">CMASS_00350</name>
</gene>
<dbReference type="Pfam" id="PF07859">
    <property type="entry name" value="Abhydrolase_3"/>
    <property type="match status" value="1"/>
</dbReference>